<evidence type="ECO:0000313" key="1">
    <source>
        <dbReference type="EMBL" id="KAK2609490.1"/>
    </source>
</evidence>
<dbReference type="Proteomes" id="UP001265746">
    <property type="component" value="Unassembled WGS sequence"/>
</dbReference>
<accession>A0AAD9W5A0</accession>
<sequence length="103" mass="10483">MRVSTIPQPTSSCATPTATVTAIRQHLHCGRYVCPPPSSVCAAGEPTGPTPRPPYVFMTTTPAPHACTVTANAIDNPGCNLCPTCHVAAGGAFVARATSTFSG</sequence>
<name>A0AAD9W5A0_PHOAM</name>
<keyword evidence="2" id="KW-1185">Reference proteome</keyword>
<organism evidence="1 2">
    <name type="scientific">Phomopsis amygdali</name>
    <name type="common">Fusicoccum amygdali</name>
    <dbReference type="NCBI Taxonomy" id="1214568"/>
    <lineage>
        <taxon>Eukaryota</taxon>
        <taxon>Fungi</taxon>
        <taxon>Dikarya</taxon>
        <taxon>Ascomycota</taxon>
        <taxon>Pezizomycotina</taxon>
        <taxon>Sordariomycetes</taxon>
        <taxon>Sordariomycetidae</taxon>
        <taxon>Diaporthales</taxon>
        <taxon>Diaporthaceae</taxon>
        <taxon>Diaporthe</taxon>
    </lineage>
</organism>
<reference evidence="1" key="1">
    <citation type="submission" date="2023-06" db="EMBL/GenBank/DDBJ databases">
        <authorList>
            <person name="Noh H."/>
        </authorList>
    </citation>
    <scope>NUCLEOTIDE SEQUENCE</scope>
    <source>
        <strain evidence="1">DUCC20226</strain>
    </source>
</reference>
<dbReference type="AlphaFoldDB" id="A0AAD9W5A0"/>
<protein>
    <submittedName>
        <fullName evidence="1">Uncharacterized protein</fullName>
    </submittedName>
</protein>
<evidence type="ECO:0000313" key="2">
    <source>
        <dbReference type="Proteomes" id="UP001265746"/>
    </source>
</evidence>
<gene>
    <name evidence="1" type="ORF">N8I77_002987</name>
</gene>
<dbReference type="EMBL" id="JAUJFL010000002">
    <property type="protein sequence ID" value="KAK2609490.1"/>
    <property type="molecule type" value="Genomic_DNA"/>
</dbReference>
<proteinExistence type="predicted"/>
<comment type="caution">
    <text evidence="1">The sequence shown here is derived from an EMBL/GenBank/DDBJ whole genome shotgun (WGS) entry which is preliminary data.</text>
</comment>